<dbReference type="RefSeq" id="XP_040669015.1">
    <property type="nucleotide sequence ID" value="XM_040817585.1"/>
</dbReference>
<evidence type="ECO:0000256" key="2">
    <source>
        <dbReference type="ARBA" id="ARBA00022475"/>
    </source>
</evidence>
<evidence type="ECO:0000256" key="7">
    <source>
        <dbReference type="ARBA" id="ARBA00023288"/>
    </source>
</evidence>
<keyword evidence="6" id="KW-0325">Glycoprotein</keyword>
<feature type="compositionally biased region" description="Polar residues" evidence="8">
    <location>
        <begin position="1419"/>
        <end position="1433"/>
    </location>
</feature>
<feature type="compositionally biased region" description="Basic residues" evidence="8">
    <location>
        <begin position="1389"/>
        <end position="1401"/>
    </location>
</feature>
<feature type="region of interest" description="Disordered" evidence="8">
    <location>
        <begin position="285"/>
        <end position="344"/>
    </location>
</feature>
<evidence type="ECO:0000259" key="10">
    <source>
        <dbReference type="Pfam" id="PF20238"/>
    </source>
</evidence>
<dbReference type="VEuPathDB" id="FungiDB:ASPVEDRAFT_84703"/>
<dbReference type="Proteomes" id="UP000184073">
    <property type="component" value="Unassembled WGS sequence"/>
</dbReference>
<evidence type="ECO:0000256" key="3">
    <source>
        <dbReference type="ARBA" id="ARBA00022622"/>
    </source>
</evidence>
<feature type="compositionally biased region" description="Basic and acidic residues" evidence="8">
    <location>
        <begin position="962"/>
        <end position="973"/>
    </location>
</feature>
<feature type="compositionally biased region" description="Low complexity" evidence="8">
    <location>
        <begin position="1194"/>
        <end position="1206"/>
    </location>
</feature>
<keyword evidence="7" id="KW-0449">Lipoprotein</keyword>
<feature type="compositionally biased region" description="Polar residues" evidence="8">
    <location>
        <begin position="411"/>
        <end position="438"/>
    </location>
</feature>
<keyword evidence="12" id="KW-1185">Reference proteome</keyword>
<keyword evidence="2" id="KW-1003">Cell membrane</keyword>
<feature type="compositionally biased region" description="Polar residues" evidence="8">
    <location>
        <begin position="890"/>
        <end position="905"/>
    </location>
</feature>
<feature type="compositionally biased region" description="Basic residues" evidence="8">
    <location>
        <begin position="1287"/>
        <end position="1297"/>
    </location>
</feature>
<feature type="compositionally biased region" description="Low complexity" evidence="8">
    <location>
        <begin position="480"/>
        <end position="500"/>
    </location>
</feature>
<proteinExistence type="predicted"/>
<dbReference type="CDD" id="cd21176">
    <property type="entry name" value="LPMO_auxiliary-like"/>
    <property type="match status" value="1"/>
</dbReference>
<feature type="region of interest" description="Disordered" evidence="8">
    <location>
        <begin position="1046"/>
        <end position="1521"/>
    </location>
</feature>
<feature type="compositionally biased region" description="Polar residues" evidence="8">
    <location>
        <begin position="465"/>
        <end position="474"/>
    </location>
</feature>
<dbReference type="PANTHER" id="PTHR34992">
    <property type="entry name" value="HYPHAL ANASTAMOSIS-7 PROTEIN"/>
    <property type="match status" value="1"/>
</dbReference>
<keyword evidence="3" id="KW-0336">GPI-anchor</keyword>
<evidence type="ECO:0000313" key="12">
    <source>
        <dbReference type="Proteomes" id="UP000184073"/>
    </source>
</evidence>
<feature type="compositionally biased region" description="Acidic residues" evidence="8">
    <location>
        <begin position="984"/>
        <end position="993"/>
    </location>
</feature>
<feature type="compositionally biased region" description="Basic and acidic residues" evidence="8">
    <location>
        <begin position="859"/>
        <end position="872"/>
    </location>
</feature>
<dbReference type="GeneID" id="63733096"/>
<feature type="compositionally biased region" description="Low complexity" evidence="8">
    <location>
        <begin position="230"/>
        <end position="247"/>
    </location>
</feature>
<feature type="domain" description="Copper acquisition factor BIM1-like" evidence="10">
    <location>
        <begin position="22"/>
        <end position="200"/>
    </location>
</feature>
<feature type="compositionally biased region" description="Basic and acidic residues" evidence="8">
    <location>
        <begin position="798"/>
        <end position="817"/>
    </location>
</feature>
<evidence type="ECO:0000256" key="9">
    <source>
        <dbReference type="SAM" id="SignalP"/>
    </source>
</evidence>
<name>A0A1L9PP25_ASPVE</name>
<feature type="compositionally biased region" description="Polar residues" evidence="8">
    <location>
        <begin position="303"/>
        <end position="323"/>
    </location>
</feature>
<feature type="compositionally biased region" description="Polar residues" evidence="8">
    <location>
        <begin position="699"/>
        <end position="708"/>
    </location>
</feature>
<dbReference type="Pfam" id="PF20238">
    <property type="entry name" value="BIM1-like_dom"/>
    <property type="match status" value="1"/>
</dbReference>
<feature type="chain" id="PRO_5012137585" description="Copper acquisition factor BIM1-like domain-containing protein" evidence="9">
    <location>
        <begin position="24"/>
        <end position="1544"/>
    </location>
</feature>
<dbReference type="OrthoDB" id="5423926at2759"/>
<reference evidence="12" key="1">
    <citation type="journal article" date="2017" name="Genome Biol.">
        <title>Comparative genomics reveals high biological diversity and specific adaptations in the industrially and medically important fungal genus Aspergillus.</title>
        <authorList>
            <person name="de Vries R.P."/>
            <person name="Riley R."/>
            <person name="Wiebenga A."/>
            <person name="Aguilar-Osorio G."/>
            <person name="Amillis S."/>
            <person name="Uchima C.A."/>
            <person name="Anderluh G."/>
            <person name="Asadollahi M."/>
            <person name="Askin M."/>
            <person name="Barry K."/>
            <person name="Battaglia E."/>
            <person name="Bayram O."/>
            <person name="Benocci T."/>
            <person name="Braus-Stromeyer S.A."/>
            <person name="Caldana C."/>
            <person name="Canovas D."/>
            <person name="Cerqueira G.C."/>
            <person name="Chen F."/>
            <person name="Chen W."/>
            <person name="Choi C."/>
            <person name="Clum A."/>
            <person name="Dos Santos R.A."/>
            <person name="Damasio A.R."/>
            <person name="Diallinas G."/>
            <person name="Emri T."/>
            <person name="Fekete E."/>
            <person name="Flipphi M."/>
            <person name="Freyberg S."/>
            <person name="Gallo A."/>
            <person name="Gournas C."/>
            <person name="Habgood R."/>
            <person name="Hainaut M."/>
            <person name="Harispe M.L."/>
            <person name="Henrissat B."/>
            <person name="Hilden K.S."/>
            <person name="Hope R."/>
            <person name="Hossain A."/>
            <person name="Karabika E."/>
            <person name="Karaffa L."/>
            <person name="Karanyi Z."/>
            <person name="Krasevec N."/>
            <person name="Kuo A."/>
            <person name="Kusch H."/>
            <person name="LaButti K."/>
            <person name="Lagendijk E.L."/>
            <person name="Lapidus A."/>
            <person name="Levasseur A."/>
            <person name="Lindquist E."/>
            <person name="Lipzen A."/>
            <person name="Logrieco A.F."/>
            <person name="MacCabe A."/>
            <person name="Maekelae M.R."/>
            <person name="Malavazi I."/>
            <person name="Melin P."/>
            <person name="Meyer V."/>
            <person name="Mielnichuk N."/>
            <person name="Miskei M."/>
            <person name="Molnar A.P."/>
            <person name="Mule G."/>
            <person name="Ngan C.Y."/>
            <person name="Orejas M."/>
            <person name="Orosz E."/>
            <person name="Ouedraogo J.P."/>
            <person name="Overkamp K.M."/>
            <person name="Park H.-S."/>
            <person name="Perrone G."/>
            <person name="Piumi F."/>
            <person name="Punt P.J."/>
            <person name="Ram A.F."/>
            <person name="Ramon A."/>
            <person name="Rauscher S."/>
            <person name="Record E."/>
            <person name="Riano-Pachon D.M."/>
            <person name="Robert V."/>
            <person name="Roehrig J."/>
            <person name="Ruller R."/>
            <person name="Salamov A."/>
            <person name="Salih N.S."/>
            <person name="Samson R.A."/>
            <person name="Sandor E."/>
            <person name="Sanguinetti M."/>
            <person name="Schuetze T."/>
            <person name="Sepcic K."/>
            <person name="Shelest E."/>
            <person name="Sherlock G."/>
            <person name="Sophianopoulou V."/>
            <person name="Squina F.M."/>
            <person name="Sun H."/>
            <person name="Susca A."/>
            <person name="Todd R.B."/>
            <person name="Tsang A."/>
            <person name="Unkles S.E."/>
            <person name="van de Wiele N."/>
            <person name="van Rossen-Uffink D."/>
            <person name="Oliveira J.V."/>
            <person name="Vesth T.C."/>
            <person name="Visser J."/>
            <person name="Yu J.-H."/>
            <person name="Zhou M."/>
            <person name="Andersen M.R."/>
            <person name="Archer D.B."/>
            <person name="Baker S.E."/>
            <person name="Benoit I."/>
            <person name="Brakhage A.A."/>
            <person name="Braus G.H."/>
            <person name="Fischer R."/>
            <person name="Frisvad J.C."/>
            <person name="Goldman G.H."/>
            <person name="Houbraken J."/>
            <person name="Oakley B."/>
            <person name="Pocsi I."/>
            <person name="Scazzocchio C."/>
            <person name="Seiboth B."/>
            <person name="vanKuyk P.A."/>
            <person name="Wortman J."/>
            <person name="Dyer P.S."/>
            <person name="Grigoriev I.V."/>
        </authorList>
    </citation>
    <scope>NUCLEOTIDE SEQUENCE [LARGE SCALE GENOMIC DNA]</scope>
    <source>
        <strain evidence="12">CBS 583.65</strain>
    </source>
</reference>
<feature type="compositionally biased region" description="Polar residues" evidence="8">
    <location>
        <begin position="1120"/>
        <end position="1135"/>
    </location>
</feature>
<dbReference type="InterPro" id="IPR046530">
    <property type="entry name" value="BIM1-like_dom"/>
</dbReference>
<dbReference type="PANTHER" id="PTHR34992:SF10">
    <property type="entry name" value="COPPER ACQUISITION FACTOR BIM1-LIKE DOMAIN-CONTAINING PROTEIN"/>
    <property type="match status" value="1"/>
</dbReference>
<organism evidence="11 12">
    <name type="scientific">Aspergillus versicolor CBS 583.65</name>
    <dbReference type="NCBI Taxonomy" id="1036611"/>
    <lineage>
        <taxon>Eukaryota</taxon>
        <taxon>Fungi</taxon>
        <taxon>Dikarya</taxon>
        <taxon>Ascomycota</taxon>
        <taxon>Pezizomycotina</taxon>
        <taxon>Eurotiomycetes</taxon>
        <taxon>Eurotiomycetidae</taxon>
        <taxon>Eurotiales</taxon>
        <taxon>Aspergillaceae</taxon>
        <taxon>Aspergillus</taxon>
        <taxon>Aspergillus subgen. Nidulantes</taxon>
    </lineage>
</organism>
<keyword evidence="4 9" id="KW-0732">Signal</keyword>
<evidence type="ECO:0000256" key="6">
    <source>
        <dbReference type="ARBA" id="ARBA00023180"/>
    </source>
</evidence>
<feature type="compositionally biased region" description="Polar residues" evidence="8">
    <location>
        <begin position="1474"/>
        <end position="1486"/>
    </location>
</feature>
<protein>
    <recommendedName>
        <fullName evidence="10">Copper acquisition factor BIM1-like domain-containing protein</fullName>
    </recommendedName>
</protein>
<feature type="compositionally biased region" description="Polar residues" evidence="8">
    <location>
        <begin position="1402"/>
        <end position="1412"/>
    </location>
</feature>
<feature type="compositionally biased region" description="Polar residues" evidence="8">
    <location>
        <begin position="1339"/>
        <end position="1350"/>
    </location>
</feature>
<gene>
    <name evidence="11" type="ORF">ASPVEDRAFT_84703</name>
</gene>
<accession>A0A1L9PP25</accession>
<evidence type="ECO:0000256" key="5">
    <source>
        <dbReference type="ARBA" id="ARBA00023136"/>
    </source>
</evidence>
<feature type="compositionally biased region" description="Polar residues" evidence="8">
    <location>
        <begin position="374"/>
        <end position="384"/>
    </location>
</feature>
<feature type="compositionally biased region" description="Basic and acidic residues" evidence="8">
    <location>
        <begin position="1104"/>
        <end position="1119"/>
    </location>
</feature>
<dbReference type="InterPro" id="IPR046936">
    <property type="entry name" value="BIM1-like"/>
</dbReference>
<evidence type="ECO:0000256" key="1">
    <source>
        <dbReference type="ARBA" id="ARBA00004609"/>
    </source>
</evidence>
<feature type="compositionally biased region" description="Polar residues" evidence="8">
    <location>
        <begin position="332"/>
        <end position="343"/>
    </location>
</feature>
<feature type="compositionally biased region" description="Polar residues" evidence="8">
    <location>
        <begin position="548"/>
        <end position="558"/>
    </location>
</feature>
<feature type="region of interest" description="Disordered" evidence="8">
    <location>
        <begin position="360"/>
        <end position="1028"/>
    </location>
</feature>
<dbReference type="GO" id="GO:0005886">
    <property type="term" value="C:plasma membrane"/>
    <property type="evidence" value="ECO:0007669"/>
    <property type="project" value="UniProtKB-SubCell"/>
</dbReference>
<feature type="compositionally biased region" description="Low complexity" evidence="8">
    <location>
        <begin position="291"/>
        <end position="302"/>
    </location>
</feature>
<dbReference type="GO" id="GO:0098552">
    <property type="term" value="C:side of membrane"/>
    <property type="evidence" value="ECO:0007669"/>
    <property type="project" value="UniProtKB-KW"/>
</dbReference>
<keyword evidence="5" id="KW-0472">Membrane</keyword>
<comment type="subcellular location">
    <subcellularLocation>
        <location evidence="1">Cell membrane</location>
        <topology evidence="1">Lipid-anchor</topology>
        <topology evidence="1">GPI-anchor</topology>
    </subcellularLocation>
</comment>
<evidence type="ECO:0000256" key="4">
    <source>
        <dbReference type="ARBA" id="ARBA00022729"/>
    </source>
</evidence>
<feature type="signal peptide" evidence="9">
    <location>
        <begin position="1"/>
        <end position="23"/>
    </location>
</feature>
<evidence type="ECO:0000256" key="8">
    <source>
        <dbReference type="SAM" id="MobiDB-lite"/>
    </source>
</evidence>
<sequence length="1544" mass="164486">MKLTISPLQWLAGVMLCMSLVNAHTVIVYPGYRGNNLHTTGSVENDHGLGASYNADNNTMEYPYGMQWIYPCGGMPTSTNRTKWPIHGGAISLQPGWFPGHSRAMIYMNLGLGTVPPNMSHPMKTPFGIVGPDNDPYPGTICIPQVPLPAGIEVSPGDNATIQVIELAQHGAALYNCVDITFAEPEEVAEVNRDNCKNSSQISFEEVFTSSSLQSAGLEVITPPTLLTTHQHQLSTSNTQSAQSAATRAFIQSQPSSSNLSSAAAAAALRSLTPTPTPIENVQTKRMLQRQSSFSSQPASSPTLRPTSRNGLRRVNSSASMSARTFREQSPGRPTSSYSTMSTPAVVPPLPSIPAEYAARNNQSRRSVSLGPSVWSSAPRTQPTEVPISVKQPAVAPQSPRSIASPEAGTVSPSHQRSESRNSINFSYPMNSRTNSPTIPAGFDRNDAASSAAASLNKRAIPQINKATRQQTQGAGPGSPGRSSRPVVTALAAAQAAAVARNDEPNTPPVSSRPARYREKRGPEPSPSRSPASVDVRARPQVKKQPAPSVSATHSSQPAPADGRPVKEPPQPDPVPANEQEKENQLLAKAMPLEESPRALTPPVVGKMVRTPPVSPPQVKPTVASDSELQPSQLRQSSSPARAAHFPNQLAVSNLGADQLHQPPPRSLSPAKSAMKNRNSSLSPDGRLSGILRPGLTLSELSDATSVASDDGTRPNHRKKPVKVSFDDEAEVVGVAASPPTSPEDVTPESPPEKSKSKNSWFNIHKRKTSPLRSTDGDGFDGVLTPRAALPSFGSVRANKDSPRPEPTAHREVHDNDSVLTESDDDFPNGNAINSIISRASDGNVEKQVQSNNALPTEPTEKAAGDVAESWKEVIPIGDTDLDPAYFPKTQLSPLQEVPSDQNLPLTPKSEVEMPDITLQPATPDPEKGRASLDEYDSPEEYPRKSVDGEPEVSSPKKKRRSYGEKGVNHPDNDNDSSSSVYSDAEEDLDDGDGFGSINAIVEHEAAPSEPGVAITSTSQDVAQEADRDPAIADIPETCQIAQVGTFAQESPRPTAGSAALTEPLPASSEIRSSPLQSEDKPASAQGGVARSSTVPVEVYSIAHVRDDDTKEVDTRYNHVESNAPNAQRIQNYSQHHTEIPTPTQRKEVGSPDAVELDANGADPRMPRRQLSNGSDSSSSFKRARRASRGGMGMRQSLRGSQQSGSVPTSPTRVTSPGLESPPPLSGLGAGSTMRTTLRGNASRKEKPSFFSTGKAQKGKATKNSGAAFASRFPDSDSDSDGGIQNRRLKRPGHRPVRSMSDNDMRPVRGIPRRKGAYDGDSTELEDSSDGERRPVSAGRTSARQPQLTTVRDPALAAVAKSRGMTEEELEQMLNRGSSRKPNLLNRLSMRKSKPLTHRGKPQTSGFFSNGSIPEHSQVEAQSLQVTNGTHKSVGSPPRLLKKSQQKSPSGDTSAWPLGSENGDPVDSGIGSMSAPSTSQQLSQPQAPDGGAVNGSKALSTDLHPLQDQEPPATGTNRASDVVIEGSGRKKRFSRLKKAFGIKG</sequence>
<feature type="compositionally biased region" description="Low complexity" evidence="8">
    <location>
        <begin position="629"/>
        <end position="644"/>
    </location>
</feature>
<feature type="region of interest" description="Disordered" evidence="8">
    <location>
        <begin position="230"/>
        <end position="257"/>
    </location>
</feature>
<dbReference type="EMBL" id="KV878130">
    <property type="protein sequence ID" value="OJJ03253.1"/>
    <property type="molecule type" value="Genomic_DNA"/>
</dbReference>
<evidence type="ECO:0000313" key="11">
    <source>
        <dbReference type="EMBL" id="OJJ03253.1"/>
    </source>
</evidence>